<dbReference type="SUPFAM" id="SSF63829">
    <property type="entry name" value="Calcium-dependent phosphotriesterase"/>
    <property type="match status" value="1"/>
</dbReference>
<name>A0A2S9YJB0_9BACT</name>
<evidence type="ECO:0000256" key="2">
    <source>
        <dbReference type="SAM" id="SignalP"/>
    </source>
</evidence>
<reference evidence="3 4" key="1">
    <citation type="submission" date="2018-03" db="EMBL/GenBank/DDBJ databases">
        <title>Draft Genome Sequences of the Obligatory Marine Myxobacteria Enhygromyxa salina SWB007.</title>
        <authorList>
            <person name="Poehlein A."/>
            <person name="Moghaddam J.A."/>
            <person name="Harms H."/>
            <person name="Alanjari M."/>
            <person name="Koenig G.M."/>
            <person name="Daniel R."/>
            <person name="Schaeberle T.F."/>
        </authorList>
    </citation>
    <scope>NUCLEOTIDE SEQUENCE [LARGE SCALE GENOMIC DNA]</scope>
    <source>
        <strain evidence="3 4">SWB007</strain>
    </source>
</reference>
<evidence type="ECO:0000313" key="4">
    <source>
        <dbReference type="Proteomes" id="UP000238823"/>
    </source>
</evidence>
<feature type="region of interest" description="Disordered" evidence="1">
    <location>
        <begin position="27"/>
        <end position="54"/>
    </location>
</feature>
<proteinExistence type="predicted"/>
<dbReference type="EMBL" id="PVNL01000097">
    <property type="protein sequence ID" value="PRQ05161.1"/>
    <property type="molecule type" value="Genomic_DNA"/>
</dbReference>
<dbReference type="PROSITE" id="PS51257">
    <property type="entry name" value="PROKAR_LIPOPROTEIN"/>
    <property type="match status" value="1"/>
</dbReference>
<dbReference type="AlphaFoldDB" id="A0A2S9YJB0"/>
<comment type="caution">
    <text evidence="3">The sequence shown here is derived from an EMBL/GenBank/DDBJ whole genome shotgun (WGS) entry which is preliminary data.</text>
</comment>
<evidence type="ECO:0008006" key="5">
    <source>
        <dbReference type="Google" id="ProtNLM"/>
    </source>
</evidence>
<evidence type="ECO:0000313" key="3">
    <source>
        <dbReference type="EMBL" id="PRQ05161.1"/>
    </source>
</evidence>
<dbReference type="InterPro" id="IPR011042">
    <property type="entry name" value="6-blade_b-propeller_TolB-like"/>
</dbReference>
<feature type="chain" id="PRO_5015455601" description="NHL repeat protein" evidence="2">
    <location>
        <begin position="25"/>
        <end position="394"/>
    </location>
</feature>
<feature type="signal peptide" evidence="2">
    <location>
        <begin position="1"/>
        <end position="24"/>
    </location>
</feature>
<evidence type="ECO:0000256" key="1">
    <source>
        <dbReference type="SAM" id="MobiDB-lite"/>
    </source>
</evidence>
<feature type="compositionally biased region" description="Low complexity" evidence="1">
    <location>
        <begin position="31"/>
        <end position="50"/>
    </location>
</feature>
<protein>
    <recommendedName>
        <fullName evidence="5">NHL repeat protein</fullName>
    </recommendedName>
</protein>
<dbReference type="Proteomes" id="UP000238823">
    <property type="component" value="Unassembled WGS sequence"/>
</dbReference>
<keyword evidence="2" id="KW-0732">Signal</keyword>
<dbReference type="Gene3D" id="2.120.10.30">
    <property type="entry name" value="TolB, C-terminal domain"/>
    <property type="match status" value="1"/>
</dbReference>
<organism evidence="3 4">
    <name type="scientific">Enhygromyxa salina</name>
    <dbReference type="NCBI Taxonomy" id="215803"/>
    <lineage>
        <taxon>Bacteria</taxon>
        <taxon>Pseudomonadati</taxon>
        <taxon>Myxococcota</taxon>
        <taxon>Polyangia</taxon>
        <taxon>Nannocystales</taxon>
        <taxon>Nannocystaceae</taxon>
        <taxon>Enhygromyxa</taxon>
    </lineage>
</organism>
<accession>A0A2S9YJB0</accession>
<sequence length="394" mass="42254">MQMTRRILPFLVFPALALTACTGAGDDVGDTGESQTGETSSEAGTETGGEPQLAGIPILGDTTHDIANLDVTVISSAADGLAFPTDLEFKPGVAGELWVTNREDFSIVVYQDAGLSSQLALKLQNEFDNGAHFLAKPAALAFGAPGTFATAQQENGVTQPGDPLDGSFMGPTMWTSDLNIFTGGHQSHLDMLHNSPLASGIDWEDDNTYWVYDGTHGSLTRYKFNDDHGLGGTDHTDGEIYRYANGELGYEHSIPSHVVFDRSTAYVYAADTENGRIVRLDPTTASMGNQINPNYDGCVMNRMDDGELITLVDGAELEVEMTSPSGLELVDGVLFVSDPIQGRVFGFDLDGELLDWLDTGYPPGSLMGMAFDSQGDMWIADAAANQVRRFSVPE</sequence>
<gene>
    <name evidence="3" type="ORF">ENSA7_47900</name>
</gene>